<gene>
    <name evidence="4" type="ORF">Taro_039261</name>
</gene>
<dbReference type="SUPFAM" id="SSF53383">
    <property type="entry name" value="PLP-dependent transferases"/>
    <property type="match status" value="1"/>
</dbReference>
<keyword evidence="5" id="KW-1185">Reference proteome</keyword>
<dbReference type="InterPro" id="IPR015421">
    <property type="entry name" value="PyrdxlP-dep_Trfase_major"/>
</dbReference>
<dbReference type="EMBL" id="NMUH01003626">
    <property type="protein sequence ID" value="MQM06436.1"/>
    <property type="molecule type" value="Genomic_DNA"/>
</dbReference>
<dbReference type="Gene3D" id="3.40.640.10">
    <property type="entry name" value="Type I PLP-dependent aspartate aminotransferase-like (Major domain)"/>
    <property type="match status" value="1"/>
</dbReference>
<evidence type="ECO:0000313" key="4">
    <source>
        <dbReference type="EMBL" id="MQM06436.1"/>
    </source>
</evidence>
<comment type="caution">
    <text evidence="4">The sequence shown here is derived from an EMBL/GenBank/DDBJ whole genome shotgun (WGS) entry which is preliminary data.</text>
</comment>
<name>A0A843WF82_COLES</name>
<dbReference type="PANTHER" id="PTHR11808:SF80">
    <property type="entry name" value="CYSTATHIONINE GAMMA-LYASE"/>
    <property type="match status" value="1"/>
</dbReference>
<feature type="non-terminal residue" evidence="4">
    <location>
        <position position="91"/>
    </location>
</feature>
<evidence type="ECO:0008006" key="6">
    <source>
        <dbReference type="Google" id="ProtNLM"/>
    </source>
</evidence>
<dbReference type="AlphaFoldDB" id="A0A843WF82"/>
<accession>A0A843WF82</accession>
<dbReference type="Pfam" id="PF01053">
    <property type="entry name" value="Cys_Met_Meta_PP"/>
    <property type="match status" value="1"/>
</dbReference>
<dbReference type="GO" id="GO:0016846">
    <property type="term" value="F:carbon-sulfur lyase activity"/>
    <property type="evidence" value="ECO:0007669"/>
    <property type="project" value="TreeGrafter"/>
</dbReference>
<dbReference type="Proteomes" id="UP000652761">
    <property type="component" value="Unassembled WGS sequence"/>
</dbReference>
<keyword evidence="2 3" id="KW-0663">Pyridoxal phosphate</keyword>
<comment type="similarity">
    <text evidence="3">Belongs to the trans-sulfuration enzymes family.</text>
</comment>
<comment type="cofactor">
    <cofactor evidence="1 3">
        <name>pyridoxal 5'-phosphate</name>
        <dbReference type="ChEBI" id="CHEBI:597326"/>
    </cofactor>
</comment>
<dbReference type="GO" id="GO:0019346">
    <property type="term" value="P:transsulfuration"/>
    <property type="evidence" value="ECO:0007669"/>
    <property type="project" value="InterPro"/>
</dbReference>
<evidence type="ECO:0000256" key="3">
    <source>
        <dbReference type="RuleBase" id="RU362118"/>
    </source>
</evidence>
<dbReference type="GO" id="GO:0030170">
    <property type="term" value="F:pyridoxal phosphate binding"/>
    <property type="evidence" value="ECO:0007669"/>
    <property type="project" value="InterPro"/>
</dbReference>
<reference evidence="4" key="1">
    <citation type="submission" date="2017-07" db="EMBL/GenBank/DDBJ databases">
        <title>Taro Niue Genome Assembly and Annotation.</title>
        <authorList>
            <person name="Atibalentja N."/>
            <person name="Keating K."/>
            <person name="Fields C.J."/>
        </authorList>
    </citation>
    <scope>NUCLEOTIDE SEQUENCE</scope>
    <source>
        <strain evidence="4">Niue_2</strain>
        <tissue evidence="4">Leaf</tissue>
    </source>
</reference>
<dbReference type="InterPro" id="IPR015424">
    <property type="entry name" value="PyrdxlP-dep_Trfase"/>
</dbReference>
<evidence type="ECO:0000256" key="2">
    <source>
        <dbReference type="ARBA" id="ARBA00022898"/>
    </source>
</evidence>
<evidence type="ECO:0000313" key="5">
    <source>
        <dbReference type="Proteomes" id="UP000652761"/>
    </source>
</evidence>
<dbReference type="OrthoDB" id="3512640at2759"/>
<organism evidence="4 5">
    <name type="scientific">Colocasia esculenta</name>
    <name type="common">Wild taro</name>
    <name type="synonym">Arum esculentum</name>
    <dbReference type="NCBI Taxonomy" id="4460"/>
    <lineage>
        <taxon>Eukaryota</taxon>
        <taxon>Viridiplantae</taxon>
        <taxon>Streptophyta</taxon>
        <taxon>Embryophyta</taxon>
        <taxon>Tracheophyta</taxon>
        <taxon>Spermatophyta</taxon>
        <taxon>Magnoliopsida</taxon>
        <taxon>Liliopsida</taxon>
        <taxon>Araceae</taxon>
        <taxon>Aroideae</taxon>
        <taxon>Colocasieae</taxon>
        <taxon>Colocasia</taxon>
    </lineage>
</organism>
<dbReference type="GO" id="GO:0005737">
    <property type="term" value="C:cytoplasm"/>
    <property type="evidence" value="ECO:0007669"/>
    <property type="project" value="TreeGrafter"/>
</dbReference>
<dbReference type="PANTHER" id="PTHR11808">
    <property type="entry name" value="TRANS-SULFURATION ENZYME FAMILY MEMBER"/>
    <property type="match status" value="1"/>
</dbReference>
<dbReference type="InterPro" id="IPR000277">
    <property type="entry name" value="Cys/Met-Metab_PyrdxlP-dep_enz"/>
</dbReference>
<evidence type="ECO:0000256" key="1">
    <source>
        <dbReference type="ARBA" id="ARBA00001933"/>
    </source>
</evidence>
<proteinExistence type="inferred from homology"/>
<sequence>GETKVLYLETVANPSLAVADVPGLSALAHEKGVMVVVDNTFTPMLMSPARMGADVVVHSVSKFISGGADIIAGKLTPPLPVTARNMSNVRM</sequence>
<protein>
    <recommendedName>
        <fullName evidence="6">Cystathionine gamma-synthase</fullName>
    </recommendedName>
</protein>